<feature type="compositionally biased region" description="Gly residues" evidence="5">
    <location>
        <begin position="1152"/>
        <end position="1169"/>
    </location>
</feature>
<dbReference type="EMBL" id="JAEHOE010000055">
    <property type="protein sequence ID" value="KAG2491208.1"/>
    <property type="molecule type" value="Genomic_DNA"/>
</dbReference>
<feature type="region of interest" description="Disordered" evidence="5">
    <location>
        <begin position="561"/>
        <end position="626"/>
    </location>
</feature>
<dbReference type="SUPFAM" id="SSF57850">
    <property type="entry name" value="RING/U-box"/>
    <property type="match status" value="1"/>
</dbReference>
<dbReference type="PROSITE" id="PS51266">
    <property type="entry name" value="ZF_CHY"/>
    <property type="match status" value="1"/>
</dbReference>
<dbReference type="Pfam" id="PF01814">
    <property type="entry name" value="Hemerythrin"/>
    <property type="match status" value="3"/>
</dbReference>
<dbReference type="GO" id="GO:0006511">
    <property type="term" value="P:ubiquitin-dependent protein catabolic process"/>
    <property type="evidence" value="ECO:0007669"/>
    <property type="project" value="TreeGrafter"/>
</dbReference>
<evidence type="ECO:0000313" key="9">
    <source>
        <dbReference type="EMBL" id="KAG2491208.1"/>
    </source>
</evidence>
<dbReference type="PANTHER" id="PTHR21319:SF0">
    <property type="entry name" value="AND RING FINGER DOMAIN PROTEIN, PUTATIVE (AFU_ORTHOLOGUE AFUA_1G08900)-RELATED"/>
    <property type="match status" value="1"/>
</dbReference>
<evidence type="ECO:0000256" key="1">
    <source>
        <dbReference type="ARBA" id="ARBA00022723"/>
    </source>
</evidence>
<evidence type="ECO:0008006" key="11">
    <source>
        <dbReference type="Google" id="ProtNLM"/>
    </source>
</evidence>
<dbReference type="Gene3D" id="2.20.28.10">
    <property type="match status" value="1"/>
</dbReference>
<feature type="region of interest" description="Disordered" evidence="5">
    <location>
        <begin position="1078"/>
        <end position="1177"/>
    </location>
</feature>
<name>A0A835XVX6_9CHLO</name>
<dbReference type="CDD" id="cd12108">
    <property type="entry name" value="Hr-like"/>
    <property type="match status" value="3"/>
</dbReference>
<accession>A0A835XVX6</accession>
<dbReference type="InterPro" id="IPR037275">
    <property type="entry name" value="Znf_CTCHY_sf"/>
</dbReference>
<dbReference type="InterPro" id="IPR012312">
    <property type="entry name" value="Hemerythrin-like"/>
</dbReference>
<dbReference type="InterPro" id="IPR037274">
    <property type="entry name" value="Znf_CHY_sf"/>
</dbReference>
<dbReference type="Pfam" id="PF13639">
    <property type="entry name" value="zf-RING_2"/>
    <property type="match status" value="1"/>
</dbReference>
<feature type="domain" description="RING-type" evidence="6">
    <location>
        <begin position="1452"/>
        <end position="1493"/>
    </location>
</feature>
<dbReference type="InterPro" id="IPR039512">
    <property type="entry name" value="RCHY1_zinc-ribbon"/>
</dbReference>
<dbReference type="OrthoDB" id="411372at2759"/>
<feature type="region of interest" description="Disordered" evidence="5">
    <location>
        <begin position="830"/>
        <end position="894"/>
    </location>
</feature>
<dbReference type="Pfam" id="PF14599">
    <property type="entry name" value="zinc_ribbon_6"/>
    <property type="match status" value="1"/>
</dbReference>
<keyword evidence="2 4" id="KW-0863">Zinc-finger</keyword>
<evidence type="ECO:0000259" key="7">
    <source>
        <dbReference type="PROSITE" id="PS51266"/>
    </source>
</evidence>
<dbReference type="GO" id="GO:0005634">
    <property type="term" value="C:nucleus"/>
    <property type="evidence" value="ECO:0007669"/>
    <property type="project" value="TreeGrafter"/>
</dbReference>
<evidence type="ECO:0000259" key="8">
    <source>
        <dbReference type="PROSITE" id="PS51270"/>
    </source>
</evidence>
<dbReference type="FunFam" id="3.30.40.10:FF:000208">
    <property type="entry name" value="Zinc finger protein-related isoform 1"/>
    <property type="match status" value="1"/>
</dbReference>
<dbReference type="PROSITE" id="PS51270">
    <property type="entry name" value="ZF_CTCHY"/>
    <property type="match status" value="1"/>
</dbReference>
<feature type="region of interest" description="Disordered" evidence="5">
    <location>
        <begin position="643"/>
        <end position="787"/>
    </location>
</feature>
<feature type="compositionally biased region" description="Low complexity" evidence="5">
    <location>
        <begin position="1092"/>
        <end position="1103"/>
    </location>
</feature>
<dbReference type="GO" id="GO:0008270">
    <property type="term" value="F:zinc ion binding"/>
    <property type="evidence" value="ECO:0007669"/>
    <property type="project" value="UniProtKB-KW"/>
</dbReference>
<feature type="compositionally biased region" description="Acidic residues" evidence="5">
    <location>
        <begin position="705"/>
        <end position="714"/>
    </location>
</feature>
<dbReference type="SUPFAM" id="SSF161219">
    <property type="entry name" value="CHY zinc finger-like"/>
    <property type="match status" value="1"/>
</dbReference>
<evidence type="ECO:0000256" key="3">
    <source>
        <dbReference type="ARBA" id="ARBA00022833"/>
    </source>
</evidence>
<dbReference type="PROSITE" id="PS50089">
    <property type="entry name" value="ZF_RING_2"/>
    <property type="match status" value="1"/>
</dbReference>
<dbReference type="Pfam" id="PF05495">
    <property type="entry name" value="zf-CHY"/>
    <property type="match status" value="1"/>
</dbReference>
<dbReference type="InterPro" id="IPR017921">
    <property type="entry name" value="Znf_CTCHY"/>
</dbReference>
<dbReference type="Gene3D" id="1.20.120.520">
    <property type="entry name" value="nmb1532 protein domain like"/>
    <property type="match status" value="3"/>
</dbReference>
<dbReference type="GO" id="GO:0016567">
    <property type="term" value="P:protein ubiquitination"/>
    <property type="evidence" value="ECO:0007669"/>
    <property type="project" value="TreeGrafter"/>
</dbReference>
<feature type="domain" description="CTCHY-type" evidence="8">
    <location>
        <begin position="1385"/>
        <end position="1451"/>
    </location>
</feature>
<feature type="compositionally biased region" description="Gly residues" evidence="5">
    <location>
        <begin position="1238"/>
        <end position="1265"/>
    </location>
</feature>
<feature type="compositionally biased region" description="Low complexity" evidence="5">
    <location>
        <begin position="687"/>
        <end position="703"/>
    </location>
</feature>
<dbReference type="GO" id="GO:0061630">
    <property type="term" value="F:ubiquitin protein ligase activity"/>
    <property type="evidence" value="ECO:0007669"/>
    <property type="project" value="UniProtKB-ARBA"/>
</dbReference>
<dbReference type="InterPro" id="IPR001841">
    <property type="entry name" value="Znf_RING"/>
</dbReference>
<dbReference type="SUPFAM" id="SSF161245">
    <property type="entry name" value="Zinc hairpin stack"/>
    <property type="match status" value="1"/>
</dbReference>
<proteinExistence type="predicted"/>
<dbReference type="InterPro" id="IPR013083">
    <property type="entry name" value="Znf_RING/FYVE/PHD"/>
</dbReference>
<evidence type="ECO:0000259" key="6">
    <source>
        <dbReference type="PROSITE" id="PS50089"/>
    </source>
</evidence>
<feature type="compositionally biased region" description="Low complexity" evidence="5">
    <location>
        <begin position="1113"/>
        <end position="1136"/>
    </location>
</feature>
<feature type="compositionally biased region" description="Low complexity" evidence="5">
    <location>
        <begin position="847"/>
        <end position="872"/>
    </location>
</feature>
<dbReference type="Gene3D" id="3.30.40.10">
    <property type="entry name" value="Zinc/RING finger domain, C3HC4 (zinc finger)"/>
    <property type="match status" value="1"/>
</dbReference>
<dbReference type="InterPro" id="IPR008913">
    <property type="entry name" value="Znf_CHY"/>
</dbReference>
<dbReference type="GO" id="GO:0006879">
    <property type="term" value="P:intracellular iron ion homeostasis"/>
    <property type="evidence" value="ECO:0007669"/>
    <property type="project" value="UniProtKB-ARBA"/>
</dbReference>
<dbReference type="CDD" id="cd16464">
    <property type="entry name" value="RING-H2_Pirh2-like"/>
    <property type="match status" value="1"/>
</dbReference>
<dbReference type="Proteomes" id="UP000612055">
    <property type="component" value="Unassembled WGS sequence"/>
</dbReference>
<protein>
    <recommendedName>
        <fullName evidence="11">Zinc finger protein</fullName>
    </recommendedName>
</protein>
<reference evidence="9" key="1">
    <citation type="journal article" date="2020" name="bioRxiv">
        <title>Comparative genomics of Chlamydomonas.</title>
        <authorList>
            <person name="Craig R.J."/>
            <person name="Hasan A.R."/>
            <person name="Ness R.W."/>
            <person name="Keightley P.D."/>
        </authorList>
    </citation>
    <scope>NUCLEOTIDE SEQUENCE</scope>
    <source>
        <strain evidence="9">CCAP 11/70</strain>
    </source>
</reference>
<comment type="caution">
    <text evidence="9">The sequence shown here is derived from an EMBL/GenBank/DDBJ whole genome shotgun (WGS) entry which is preliminary data.</text>
</comment>
<feature type="compositionally biased region" description="Basic residues" evidence="5">
    <location>
        <begin position="830"/>
        <end position="842"/>
    </location>
</feature>
<feature type="compositionally biased region" description="Gly residues" evidence="5">
    <location>
        <begin position="670"/>
        <end position="681"/>
    </location>
</feature>
<keyword evidence="10" id="KW-1185">Reference proteome</keyword>
<keyword evidence="3" id="KW-0862">Zinc</keyword>
<evidence type="ECO:0000256" key="5">
    <source>
        <dbReference type="SAM" id="MobiDB-lite"/>
    </source>
</evidence>
<evidence type="ECO:0000256" key="2">
    <source>
        <dbReference type="ARBA" id="ARBA00022771"/>
    </source>
</evidence>
<gene>
    <name evidence="9" type="ORF">HYH03_010418</name>
</gene>
<evidence type="ECO:0000313" key="10">
    <source>
        <dbReference type="Proteomes" id="UP000612055"/>
    </source>
</evidence>
<dbReference type="SMART" id="SM00184">
    <property type="entry name" value="RING"/>
    <property type="match status" value="1"/>
</dbReference>
<feature type="region of interest" description="Disordered" evidence="5">
    <location>
        <begin position="1235"/>
        <end position="1265"/>
    </location>
</feature>
<dbReference type="PANTHER" id="PTHR21319">
    <property type="entry name" value="RING FINGER AND CHY ZINC FINGER DOMAIN-CONTAINING PROTEIN 1"/>
    <property type="match status" value="1"/>
</dbReference>
<keyword evidence="1" id="KW-0479">Metal-binding</keyword>
<feature type="domain" description="CHY-type" evidence="7">
    <location>
        <begin position="1316"/>
        <end position="1383"/>
    </location>
</feature>
<organism evidence="9 10">
    <name type="scientific">Edaphochlamys debaryana</name>
    <dbReference type="NCBI Taxonomy" id="47281"/>
    <lineage>
        <taxon>Eukaryota</taxon>
        <taxon>Viridiplantae</taxon>
        <taxon>Chlorophyta</taxon>
        <taxon>core chlorophytes</taxon>
        <taxon>Chlorophyceae</taxon>
        <taxon>CS clade</taxon>
        <taxon>Chlamydomonadales</taxon>
        <taxon>Chlamydomonadales incertae sedis</taxon>
        <taxon>Edaphochlamys</taxon>
    </lineage>
</organism>
<feature type="region of interest" description="Disordered" evidence="5">
    <location>
        <begin position="303"/>
        <end position="339"/>
    </location>
</feature>
<evidence type="ECO:0000256" key="4">
    <source>
        <dbReference type="PROSITE-ProRule" id="PRU00601"/>
    </source>
</evidence>
<sequence length="1558" mass="164803">MASAAAPLSPLSALAVQHSPPKDAARFPPINFIYGHFHNSIRAELGRLAERVRSLEAPGEGVEAMLSDLRERYKFLEQVYKYHSAVEDEVVYPVLDSKVRNVTLAYSIEHQDEEALFEQLIQLLKAALEEPESKRKCTIRTLICKVEEVHTTLRKHLAKEEEQLLPLLLQHFTFAEQAELVAQFLYSIPLETVERVLSQLKPLMPREEQEQLLEEIRSVIPDNLLSQLLTTWLQPAAAGDLHVSGAGEGSGAGKAKRPAAFACCGNPAACAFDPRVEAAGLKPQPPAPCAATCQPSGSGACSTSRGHLAYPGPDSPPTITGPGPGQAHAAQQPPGSGRAPLQEIIHFHRSICAALADFAKEARALQVGREAITAGHLSSLLDRHRFLRSVYVFHSISEEEVLFPEVQRLATAAVGGVAAQQCEKDHQSELSSIEDLGRLLADVRAFARRGRKEVASMLEKLCCSAEAVHSSIEHHMQREEADVFPLLEAHLCEAQQRALVYRTIRAMPLRLLERVMPWVVSRLDNAAASVLLSNIRLGAPLSDQALVELLSRWARRGRRGLSPGGMEAGAVPTALGASGGGAQAGAAASGPGDSTVSGTPLGPRAESGEAPEVGAGPSAPEDFQGADHAARCAATCGPRLLRDGASAQDGDSADCKRRRLGAGAGPDHAGPGGSTAAGGTGASRQHSGSMATGGADGDAAMAGYSDEDGAEEAELSTAPRALLRAQGQGQSGPLGQAGSPDDLGAGPGPGSDRAGGDADGADTTWSLGDGSRRSSAAGGPPGGSAGGYNPIDHIFQFHKALRQELKQLEADAMALEAAVLVRVRHQHSPYGHTHHHHVHHPTPQRPGSQGASLTSAGAGTGPHATTTTSTSSLMEASPPQRAPTPAGGEHGAGRAGLLPVMQHLHGRFQFLQGIYRAHSKAEDEIVFPALEAKQALRNVSHAYTLDHRQEEQLFADLEEVIDALRSVDLNGGPEAEQALSRQVMSVRRMCAAIRASLETHIRSEESELWPLFTEHFSRTEQQYLVGVIIGRTGAQVLQALLPWVSETFSQEEKEAMMDSLREATRNTMFDQWLEAVQAGGVAGGPPGPGPAPAAAAAHSSAAGRCPAHGPSFGHAPGHASAPSAASRSEGGRAAAAVSDPQPLRQVAEYLAGGPGGPGAGPGGPSGAGPGSSVADAASFRPGWEDIFRMNQQQLEAAIHRVSNDSSLEPERKAYLMQNIMVSKYIVAQQRRMMSADGTGSGSSGLGAGAGGGSGAGGGAPAGPGSQGAGADGGCRACLCGELGPVSSPPAALSALGAVAAATHMRAPSHPQTWHNEAAGVLGCQHYQRRCQLVAPCCDKIFTCRLCHDEASDHRMDRYAVSEMRCMLCGERQPVAGTCRACSGAMARYVCNICHLFDDEPGKDIYHCPFCNVCRRGRGLGVDFFHCMNCNACMSLSLFSAHKCREKCIEGNCPVCHEALFDSSQPIKELPCGHFMHSTCFLTYTRYNYTCPLCCKSVGDMSVYFQMLDSLLASERLPPEYAGRMQQVLCNDCGKMGFAPFHFVYHSCPHCRSYNTRVM</sequence>